<evidence type="ECO:0000313" key="5">
    <source>
        <dbReference type="Proteomes" id="UP000657075"/>
    </source>
</evidence>
<dbReference type="RefSeq" id="WP_188603556.1">
    <property type="nucleotide sequence ID" value="NZ_AP026830.1"/>
</dbReference>
<reference evidence="4" key="1">
    <citation type="journal article" date="2014" name="Int. J. Syst. Evol. Microbiol.">
        <title>Complete genome sequence of Corynebacterium casei LMG S-19264T (=DSM 44701T), isolated from a smear-ripened cheese.</title>
        <authorList>
            <consortium name="US DOE Joint Genome Institute (JGI-PGF)"/>
            <person name="Walter F."/>
            <person name="Albersmeier A."/>
            <person name="Kalinowski J."/>
            <person name="Ruckert C."/>
        </authorList>
    </citation>
    <scope>NUCLEOTIDE SEQUENCE</scope>
    <source>
        <strain evidence="4">JCM 11219</strain>
    </source>
</reference>
<dbReference type="Gene3D" id="6.10.30.10">
    <property type="match status" value="1"/>
</dbReference>
<name>A0A830EAM5_9CREN</name>
<dbReference type="EMBL" id="AP026830">
    <property type="protein sequence ID" value="BDR91092.1"/>
    <property type="molecule type" value="Genomic_DNA"/>
</dbReference>
<dbReference type="InterPro" id="IPR052513">
    <property type="entry name" value="Thioester_dehydratase-like"/>
</dbReference>
<dbReference type="InterPro" id="IPR002878">
    <property type="entry name" value="ChsH2_C"/>
</dbReference>
<dbReference type="Pfam" id="PF12172">
    <property type="entry name" value="zf-ChsH2"/>
    <property type="match status" value="1"/>
</dbReference>
<dbReference type="GeneID" id="76205739"/>
<evidence type="ECO:0000259" key="2">
    <source>
        <dbReference type="Pfam" id="PF12172"/>
    </source>
</evidence>
<accession>A0A830EAM5</accession>
<feature type="domain" description="ChsH2 C-terminal OB-fold" evidence="1">
    <location>
        <begin position="51"/>
        <end position="113"/>
    </location>
</feature>
<feature type="domain" description="ChsH2 rubredoxin-like zinc ribbon" evidence="2">
    <location>
        <begin position="19"/>
        <end position="47"/>
    </location>
</feature>
<evidence type="ECO:0000313" key="4">
    <source>
        <dbReference type="EMBL" id="GGI80720.1"/>
    </source>
</evidence>
<sequence length="136" mass="15628">MVDQRLSVPRYWRRMPQYYRLEGVQCIKCGRVYFPPRAVCECGSREFKPYPLPSTGKLINFTVLYSVPAEFEKMKPLIIGMVDLGGVKVVGQIVDCMDPEKLSPGVDVEVVFRMVKMDSTYGLINYGYKFRPINNC</sequence>
<protein>
    <submittedName>
        <fullName evidence="4">Cobalt transporter ApaG</fullName>
    </submittedName>
</protein>
<proteinExistence type="predicted"/>
<dbReference type="EMBL" id="BMNM01000007">
    <property type="protein sequence ID" value="GGI80720.1"/>
    <property type="molecule type" value="Genomic_DNA"/>
</dbReference>
<dbReference type="PANTHER" id="PTHR34075">
    <property type="entry name" value="BLR3430 PROTEIN"/>
    <property type="match status" value="1"/>
</dbReference>
<keyword evidence="6" id="KW-1185">Reference proteome</keyword>
<dbReference type="Proteomes" id="UP000657075">
    <property type="component" value="Unassembled WGS sequence"/>
</dbReference>
<dbReference type="Pfam" id="PF01796">
    <property type="entry name" value="OB_ChsH2_C"/>
    <property type="match status" value="1"/>
</dbReference>
<dbReference type="OrthoDB" id="9573at2157"/>
<reference evidence="3" key="4">
    <citation type="journal article" date="2023" name="Microbiol. Resour. Announc.">
        <title>Complete Genome Sequence of Vulcanisaeta souniana Strain IC-059, a Hyperthermophilic Archaeon Isolated from Hot Spring Water in Japan.</title>
        <authorList>
            <person name="Kato S."/>
            <person name="Itoh T."/>
            <person name="Wu L."/>
            <person name="Ma J."/>
            <person name="Ohkuma M."/>
        </authorList>
    </citation>
    <scope>NUCLEOTIDE SEQUENCE</scope>
    <source>
        <strain evidence="3">JCM 11219</strain>
    </source>
</reference>
<dbReference type="AlphaFoldDB" id="A0A830EAM5"/>
<organism evidence="4 5">
    <name type="scientific">Vulcanisaeta souniana JCM 11219</name>
    <dbReference type="NCBI Taxonomy" id="1293586"/>
    <lineage>
        <taxon>Archaea</taxon>
        <taxon>Thermoproteota</taxon>
        <taxon>Thermoprotei</taxon>
        <taxon>Thermoproteales</taxon>
        <taxon>Thermoproteaceae</taxon>
        <taxon>Vulcanisaeta</taxon>
    </lineage>
</organism>
<dbReference type="PANTHER" id="PTHR34075:SF5">
    <property type="entry name" value="BLR3430 PROTEIN"/>
    <property type="match status" value="1"/>
</dbReference>
<dbReference type="InterPro" id="IPR012340">
    <property type="entry name" value="NA-bd_OB-fold"/>
</dbReference>
<evidence type="ECO:0000313" key="3">
    <source>
        <dbReference type="EMBL" id="BDR91092.1"/>
    </source>
</evidence>
<gene>
    <name evidence="4" type="ORF">GCM10007112_16940</name>
    <name evidence="3" type="ORF">Vsou_01850</name>
</gene>
<dbReference type="SUPFAM" id="SSF50249">
    <property type="entry name" value="Nucleic acid-binding proteins"/>
    <property type="match status" value="1"/>
</dbReference>
<dbReference type="Proteomes" id="UP001060771">
    <property type="component" value="Chromosome"/>
</dbReference>
<evidence type="ECO:0000313" key="6">
    <source>
        <dbReference type="Proteomes" id="UP001060771"/>
    </source>
</evidence>
<reference evidence="4" key="2">
    <citation type="submission" date="2020-09" db="EMBL/GenBank/DDBJ databases">
        <authorList>
            <person name="Sun Q."/>
            <person name="Ohkuma M."/>
        </authorList>
    </citation>
    <scope>NUCLEOTIDE SEQUENCE</scope>
    <source>
        <strain evidence="4">JCM 11219</strain>
    </source>
</reference>
<reference evidence="6" key="3">
    <citation type="submission" date="2022-09" db="EMBL/GenBank/DDBJ databases">
        <title>Complete genome sequence of Vulcanisaeta souniana.</title>
        <authorList>
            <person name="Kato S."/>
            <person name="Itoh T."/>
            <person name="Ohkuma M."/>
        </authorList>
    </citation>
    <scope>NUCLEOTIDE SEQUENCE [LARGE SCALE GENOMIC DNA]</scope>
    <source>
        <strain evidence="6">JCM 11219</strain>
    </source>
</reference>
<dbReference type="InterPro" id="IPR022002">
    <property type="entry name" value="ChsH2_Znr"/>
</dbReference>
<evidence type="ECO:0000259" key="1">
    <source>
        <dbReference type="Pfam" id="PF01796"/>
    </source>
</evidence>